<proteinExistence type="predicted"/>
<feature type="domain" description="CHAT" evidence="2">
    <location>
        <begin position="195"/>
        <end position="505"/>
    </location>
</feature>
<dbReference type="AlphaFoldDB" id="A0A6B3NDR8"/>
<feature type="coiled-coil region" evidence="1">
    <location>
        <begin position="29"/>
        <end position="89"/>
    </location>
</feature>
<accession>A0A6B3NDR8</accession>
<gene>
    <name evidence="3" type="ORF">F6J89_29610</name>
</gene>
<evidence type="ECO:0000313" key="3">
    <source>
        <dbReference type="EMBL" id="NER31656.1"/>
    </source>
</evidence>
<evidence type="ECO:0000259" key="2">
    <source>
        <dbReference type="Pfam" id="PF12770"/>
    </source>
</evidence>
<reference evidence="3" key="1">
    <citation type="submission" date="2019-11" db="EMBL/GenBank/DDBJ databases">
        <title>Genomic insights into an expanded diversity of filamentous marine cyanobacteria reveals the extraordinary biosynthetic potential of Moorea and Okeania.</title>
        <authorList>
            <person name="Ferreira Leao T."/>
            <person name="Wang M."/>
            <person name="Moss N."/>
            <person name="Da Silva R."/>
            <person name="Sanders J."/>
            <person name="Nurk S."/>
            <person name="Gurevich A."/>
            <person name="Humphrey G."/>
            <person name="Reher R."/>
            <person name="Zhu Q."/>
            <person name="Belda-Ferre P."/>
            <person name="Glukhov E."/>
            <person name="Rex R."/>
            <person name="Dorrestein P.C."/>
            <person name="Knight R."/>
            <person name="Pevzner P."/>
            <person name="Gerwick W.H."/>
            <person name="Gerwick L."/>
        </authorList>
    </citation>
    <scope>NUCLEOTIDE SEQUENCE</scope>
    <source>
        <strain evidence="3">SIO1C4</strain>
    </source>
</reference>
<keyword evidence="1" id="KW-0175">Coiled coil</keyword>
<protein>
    <submittedName>
        <fullName evidence="3">CHAT domain-containing protein</fullName>
    </submittedName>
</protein>
<dbReference type="Pfam" id="PF12770">
    <property type="entry name" value="CHAT"/>
    <property type="match status" value="1"/>
</dbReference>
<dbReference type="InterPro" id="IPR024983">
    <property type="entry name" value="CHAT_dom"/>
</dbReference>
<organism evidence="3">
    <name type="scientific">Symploca sp. SIO1C4</name>
    <dbReference type="NCBI Taxonomy" id="2607765"/>
    <lineage>
        <taxon>Bacteria</taxon>
        <taxon>Bacillati</taxon>
        <taxon>Cyanobacteriota</taxon>
        <taxon>Cyanophyceae</taxon>
        <taxon>Coleofasciculales</taxon>
        <taxon>Coleofasciculaceae</taxon>
        <taxon>Symploca</taxon>
    </lineage>
</organism>
<dbReference type="EMBL" id="JAAHFQ010000892">
    <property type="protein sequence ID" value="NER31656.1"/>
    <property type="molecule type" value="Genomic_DNA"/>
</dbReference>
<sequence length="505" mass="57710">SKTRNLVELLANRDLYPKGDIPQEIIFQLDRLRRSIPSLERQLQVVIERLSTTTSRQEQAQQHLLEESQRQLQQELQSSRQQLDEVLDLIKPIDSSFSLTQRVEQIAFGDIQSLMEDRTAAIEWYLTEDKILTFILTANSLHPLVEQASVRELEALGDWSNDYFRVYLQKEEEQWKTNLPSNLEKLAEILNIDRILARIDDIFDKQGEKCDQLILIPHRILHLFPLHAMPSANGDLLLERFPRGLSYAPSIQLLQLSQTWNRPSLKHFFSVKNPTEDLSFADIEVNAIRRYFHPNDDVIEKQAASKTALTQERLAQTNVAHFSCHGYFNFETPRQSALVLAGGKSRDARSINLEKCLTLGDIFALDLGQCRLTTLSACETGLTDFNSLGDEYIGLPSGFLYAGSPSVVSSLWTVDDLSTAFLTIQFYKNLQDTQQYPSVAIALNQAQLWLRNLTKKELETWITQSQLNLAPAVKMSLNRRLKKMSDDAQPFESPFHWAAFCAIGQ</sequence>
<name>A0A6B3NDR8_9CYAN</name>
<feature type="non-terminal residue" evidence="3">
    <location>
        <position position="1"/>
    </location>
</feature>
<evidence type="ECO:0000256" key="1">
    <source>
        <dbReference type="SAM" id="Coils"/>
    </source>
</evidence>
<comment type="caution">
    <text evidence="3">The sequence shown here is derived from an EMBL/GenBank/DDBJ whole genome shotgun (WGS) entry which is preliminary data.</text>
</comment>